<organism evidence="2 3">
    <name type="scientific">Thermosyntropha lipolytica DSM 11003</name>
    <dbReference type="NCBI Taxonomy" id="1123382"/>
    <lineage>
        <taxon>Bacteria</taxon>
        <taxon>Bacillati</taxon>
        <taxon>Bacillota</taxon>
        <taxon>Clostridia</taxon>
        <taxon>Eubacteriales</taxon>
        <taxon>Syntrophomonadaceae</taxon>
        <taxon>Thermosyntropha</taxon>
    </lineage>
</organism>
<feature type="domain" description="SipL SPOCS" evidence="1">
    <location>
        <begin position="53"/>
        <end position="134"/>
    </location>
</feature>
<keyword evidence="3" id="KW-1185">Reference proteome</keyword>
<reference evidence="3" key="1">
    <citation type="submission" date="2016-11" db="EMBL/GenBank/DDBJ databases">
        <authorList>
            <person name="Varghese N."/>
            <person name="Submissions S."/>
        </authorList>
    </citation>
    <scope>NUCLEOTIDE SEQUENCE [LARGE SCALE GENOMIC DNA]</scope>
    <source>
        <strain evidence="3">DSM 11003</strain>
    </source>
</reference>
<dbReference type="EMBL" id="FQWY01000016">
    <property type="protein sequence ID" value="SHG88335.1"/>
    <property type="molecule type" value="Genomic_DNA"/>
</dbReference>
<dbReference type="OrthoDB" id="1756731at2"/>
<gene>
    <name evidence="2" type="ORF">SAMN02745221_01199</name>
</gene>
<dbReference type="Pfam" id="PF12673">
    <property type="entry name" value="SipL"/>
    <property type="match status" value="1"/>
</dbReference>
<evidence type="ECO:0000259" key="1">
    <source>
        <dbReference type="Pfam" id="PF12673"/>
    </source>
</evidence>
<name>A0A1M5NFU8_9FIRM</name>
<protein>
    <recommendedName>
        <fullName evidence="1">SipL SPOCS domain-containing protein</fullName>
    </recommendedName>
</protein>
<accession>A0A1M5NFU8</accession>
<proteinExistence type="predicted"/>
<dbReference type="STRING" id="1123382.SAMN02745221_01199"/>
<dbReference type="AlphaFoldDB" id="A0A1M5NFU8"/>
<evidence type="ECO:0000313" key="3">
    <source>
        <dbReference type="Proteomes" id="UP000242329"/>
    </source>
</evidence>
<evidence type="ECO:0000313" key="2">
    <source>
        <dbReference type="EMBL" id="SHG88335.1"/>
    </source>
</evidence>
<sequence length="165" mass="19200">MTCLNDTVSLSDVLCPTHPEQHYFTEIIICEHLYIPPQKPDKELITNVIKNFVVTSAEVITVDLGDREKKLRKKLVISGTLKLGIEYSADMPEQQVHFAHWDIPFQGIIGYRPCDPYTNRGLIDDPDFDIEDYKIHICLEHEQYHQLSKREIKAVLVLLIWLEKK</sequence>
<dbReference type="Proteomes" id="UP000242329">
    <property type="component" value="Unassembled WGS sequence"/>
</dbReference>
<dbReference type="InterPro" id="IPR024300">
    <property type="entry name" value="SipL_SPOCS_dom"/>
</dbReference>
<dbReference type="RefSeq" id="WP_073091542.1">
    <property type="nucleotide sequence ID" value="NZ_FQWY01000016.1"/>
</dbReference>